<evidence type="ECO:0000313" key="4">
    <source>
        <dbReference type="Proteomes" id="UP001448207"/>
    </source>
</evidence>
<feature type="domain" description="RNB" evidence="2">
    <location>
        <begin position="378"/>
        <end position="714"/>
    </location>
</feature>
<gene>
    <name evidence="3" type="ORF">J3Q64DRAFT_1645160</name>
</gene>
<feature type="compositionally biased region" description="Polar residues" evidence="1">
    <location>
        <begin position="57"/>
        <end position="68"/>
    </location>
</feature>
<reference evidence="3 4" key="1">
    <citation type="submission" date="2024-04" db="EMBL/GenBank/DDBJ databases">
        <title>Symmetric and asymmetric DNA N6-adenine methylation regulates different biological responses in Mucorales.</title>
        <authorList>
            <consortium name="Lawrence Berkeley National Laboratory"/>
            <person name="Lax C."/>
            <person name="Mondo S.J."/>
            <person name="Osorio-Concepcion M."/>
            <person name="Muszewska A."/>
            <person name="Corrochano-Luque M."/>
            <person name="Gutierrez G."/>
            <person name="Riley R."/>
            <person name="Lipzen A."/>
            <person name="Guo J."/>
            <person name="Hundley H."/>
            <person name="Amirebrahimi M."/>
            <person name="Ng V."/>
            <person name="Lorenzo-Gutierrez D."/>
            <person name="Binder U."/>
            <person name="Yang J."/>
            <person name="Song Y."/>
            <person name="Canovas D."/>
            <person name="Navarro E."/>
            <person name="Freitag M."/>
            <person name="Gabaldon T."/>
            <person name="Grigoriev I.V."/>
            <person name="Corrochano L.M."/>
            <person name="Nicolas F.E."/>
            <person name="Garre V."/>
        </authorList>
    </citation>
    <scope>NUCLEOTIDE SEQUENCE [LARGE SCALE GENOMIC DNA]</scope>
    <source>
        <strain evidence="3 4">L51</strain>
    </source>
</reference>
<dbReference type="Gene3D" id="2.40.50.140">
    <property type="entry name" value="Nucleic acid-binding proteins"/>
    <property type="match status" value="1"/>
</dbReference>
<dbReference type="InterPro" id="IPR041505">
    <property type="entry name" value="Dis3_CSD2"/>
</dbReference>
<dbReference type="Pfam" id="PF00773">
    <property type="entry name" value="RNB"/>
    <property type="match status" value="1"/>
</dbReference>
<feature type="region of interest" description="Disordered" evidence="1">
    <location>
        <begin position="1"/>
        <end position="101"/>
    </location>
</feature>
<dbReference type="EMBL" id="JBCLYO010000022">
    <property type="protein sequence ID" value="KAL0079332.1"/>
    <property type="molecule type" value="Genomic_DNA"/>
</dbReference>
<dbReference type="InterPro" id="IPR012340">
    <property type="entry name" value="NA-bd_OB-fold"/>
</dbReference>
<protein>
    <recommendedName>
        <fullName evidence="2">RNB domain-containing protein</fullName>
    </recommendedName>
</protein>
<dbReference type="SMART" id="SM00955">
    <property type="entry name" value="RNB"/>
    <property type="match status" value="1"/>
</dbReference>
<dbReference type="InterPro" id="IPR050180">
    <property type="entry name" value="RNR_Ribonuclease"/>
</dbReference>
<dbReference type="Gene3D" id="2.40.50.690">
    <property type="match status" value="1"/>
</dbReference>
<name>A0ABR3AT55_PHYBL</name>
<dbReference type="InterPro" id="IPR001900">
    <property type="entry name" value="RNase_II/R"/>
</dbReference>
<keyword evidence="4" id="KW-1185">Reference proteome</keyword>
<dbReference type="Pfam" id="PF17877">
    <property type="entry name" value="Dis3l2_C_term"/>
    <property type="match status" value="1"/>
</dbReference>
<evidence type="ECO:0000256" key="1">
    <source>
        <dbReference type="SAM" id="MobiDB-lite"/>
    </source>
</evidence>
<proteinExistence type="predicted"/>
<evidence type="ECO:0000259" key="2">
    <source>
        <dbReference type="SMART" id="SM00955"/>
    </source>
</evidence>
<comment type="caution">
    <text evidence="3">The sequence shown here is derived from an EMBL/GenBank/DDBJ whole genome shotgun (WGS) entry which is preliminary data.</text>
</comment>
<dbReference type="InterPro" id="IPR041093">
    <property type="entry name" value="Dis3l2-like_C"/>
</dbReference>
<dbReference type="Gene3D" id="2.40.50.700">
    <property type="match status" value="1"/>
</dbReference>
<accession>A0ABR3AT55</accession>
<sequence length="876" mass="98692">MDRMDLDGQTAPESTRGLFDLPEKMTIRQRSKSANYSSSLSSHHRSSLHTVNEEGKNCSSSNILSPQSPWIGPRRSSTNHFNNNNNSSNRPVSLPCFSREENNPQNQRRALFTAHLPYSGVIPLLKSHQLVSGIMRVNKRNRSDAYVFCEEVNTDIYICGSRDRNRALEGDTVAVRLVQVDKVMREKLEKEDAKLARNNGQPVVRKPDEEDEKEIMFAGEDDVDKIKPRFCGVVVAILERLQNQAFSGTLGVMRPSNKRQIKENGSFQPTPRIVWFKPTDKRVPLIAIPVEQAPADFIENSQSYINRLFLGSIKRWPITSLHPFGLLEAELGSINALSVQFRAILADNNFPYNGFPESLLRCLPPPGWRPSKEDILERLDLRSARCFTIDSTGDKDFGNALSVQKIGDEFEIGFHVSDVSAFVKPHSLLDKEARSRCTGVFVYEDVPLWPQQLLTECTDLLPGKDRFAFSVVWKLDKSGHVLHEWHGKSTIRSRGILNSNQLQHMLDGKGVPDHLSLEEHERPEVVEQEIHVLYNLAQALKKSRTSRGAMLLTLERFHVDFANGEPTKVSMVKKVPADDIMSEFMVLANIGVAQKIAQHFPEQAMLRSQSPPNERKLRELANYVRKLGYSIDPSSTSALQRSVDAIDNPTAKLVITNLVLKATQSSKYFCAGSFEPSRHHHYALDEPVYTHFTSPSRRFADLIVHRQLEAVLAKGKNVCMCLLQKIAQHCNVKAQAARNAHEQCQHLFLSKFLNASGQTSTPHEALVVGVHDQAFDVVVPGMGLERRIHTINLPLNTYKHSPADGVLHLYWKPKVATTDAIVELQGENPQESQQECTIPDECRQVIRPFDYVRVVLIADPLRSPPLVRILAANPFV</sequence>
<dbReference type="SUPFAM" id="SSF50249">
    <property type="entry name" value="Nucleic acid-binding proteins"/>
    <property type="match status" value="2"/>
</dbReference>
<organism evidence="3 4">
    <name type="scientific">Phycomyces blakesleeanus</name>
    <dbReference type="NCBI Taxonomy" id="4837"/>
    <lineage>
        <taxon>Eukaryota</taxon>
        <taxon>Fungi</taxon>
        <taxon>Fungi incertae sedis</taxon>
        <taxon>Mucoromycota</taxon>
        <taxon>Mucoromycotina</taxon>
        <taxon>Mucoromycetes</taxon>
        <taxon>Mucorales</taxon>
        <taxon>Phycomycetaceae</taxon>
        <taxon>Phycomyces</taxon>
    </lineage>
</organism>
<evidence type="ECO:0000313" key="3">
    <source>
        <dbReference type="EMBL" id="KAL0079332.1"/>
    </source>
</evidence>
<feature type="compositionally biased region" description="Low complexity" evidence="1">
    <location>
        <begin position="76"/>
        <end position="89"/>
    </location>
</feature>
<dbReference type="PANTHER" id="PTHR23355">
    <property type="entry name" value="RIBONUCLEASE"/>
    <property type="match status" value="1"/>
</dbReference>
<dbReference type="Proteomes" id="UP001448207">
    <property type="component" value="Unassembled WGS sequence"/>
</dbReference>
<dbReference type="PANTHER" id="PTHR23355:SF9">
    <property type="entry name" value="DIS3-LIKE EXONUCLEASE 2"/>
    <property type="match status" value="1"/>
</dbReference>
<dbReference type="Pfam" id="PF17849">
    <property type="entry name" value="OB_Dis3"/>
    <property type="match status" value="1"/>
</dbReference>